<dbReference type="InterPro" id="IPR000160">
    <property type="entry name" value="GGDEF_dom"/>
</dbReference>
<keyword evidence="3 6" id="KW-0812">Transmembrane</keyword>
<dbReference type="InterPro" id="IPR050469">
    <property type="entry name" value="Diguanylate_Cyclase"/>
</dbReference>
<dbReference type="CDD" id="cd01949">
    <property type="entry name" value="GGDEF"/>
    <property type="match status" value="1"/>
</dbReference>
<protein>
    <submittedName>
        <fullName evidence="8">Diguanylate cyclase</fullName>
    </submittedName>
</protein>
<gene>
    <name evidence="8" type="ORF">PBOR_14660</name>
</gene>
<evidence type="ECO:0000256" key="1">
    <source>
        <dbReference type="ARBA" id="ARBA00004651"/>
    </source>
</evidence>
<keyword evidence="2" id="KW-1003">Cell membrane</keyword>
<dbReference type="InterPro" id="IPR029787">
    <property type="entry name" value="Nucleotide_cyclase"/>
</dbReference>
<evidence type="ECO:0000256" key="5">
    <source>
        <dbReference type="ARBA" id="ARBA00023136"/>
    </source>
</evidence>
<evidence type="ECO:0000256" key="4">
    <source>
        <dbReference type="ARBA" id="ARBA00022989"/>
    </source>
</evidence>
<dbReference type="EMBL" id="CP009285">
    <property type="protein sequence ID" value="AIQ58032.1"/>
    <property type="molecule type" value="Genomic_DNA"/>
</dbReference>
<dbReference type="Pfam" id="PF02743">
    <property type="entry name" value="dCache_1"/>
    <property type="match status" value="1"/>
</dbReference>
<dbReference type="AlphaFoldDB" id="A0A089LB45"/>
<dbReference type="GO" id="GO:0005886">
    <property type="term" value="C:plasma membrane"/>
    <property type="evidence" value="ECO:0007669"/>
    <property type="project" value="UniProtKB-SubCell"/>
</dbReference>
<evidence type="ECO:0000313" key="9">
    <source>
        <dbReference type="Proteomes" id="UP000029518"/>
    </source>
</evidence>
<reference evidence="8" key="1">
    <citation type="submission" date="2014-08" db="EMBL/GenBank/DDBJ databases">
        <title>Comparative genomics of the Paenibacillus odorifer group.</title>
        <authorList>
            <person name="den Bakker H.C."/>
            <person name="Tsai Y.-C.Y.-C."/>
            <person name="Martin N."/>
            <person name="Korlach J."/>
            <person name="Wiedmann M."/>
        </authorList>
    </citation>
    <scope>NUCLEOTIDE SEQUENCE [LARGE SCALE GENOMIC DNA]</scope>
    <source>
        <strain evidence="8">DSM 13188</strain>
    </source>
</reference>
<evidence type="ECO:0000256" key="3">
    <source>
        <dbReference type="ARBA" id="ARBA00022692"/>
    </source>
</evidence>
<dbReference type="PANTHER" id="PTHR45138:SF9">
    <property type="entry name" value="DIGUANYLATE CYCLASE DGCM-RELATED"/>
    <property type="match status" value="1"/>
</dbReference>
<feature type="transmembrane region" description="Helical" evidence="6">
    <location>
        <begin position="259"/>
        <end position="283"/>
    </location>
</feature>
<dbReference type="Proteomes" id="UP000029518">
    <property type="component" value="Chromosome"/>
</dbReference>
<proteinExistence type="predicted"/>
<dbReference type="InterPro" id="IPR043128">
    <property type="entry name" value="Rev_trsase/Diguanyl_cyclase"/>
</dbReference>
<keyword evidence="4 6" id="KW-1133">Transmembrane helix</keyword>
<dbReference type="SUPFAM" id="SSF55073">
    <property type="entry name" value="Nucleotide cyclase"/>
    <property type="match status" value="1"/>
</dbReference>
<dbReference type="PANTHER" id="PTHR45138">
    <property type="entry name" value="REGULATORY COMPONENTS OF SENSORY TRANSDUCTION SYSTEM"/>
    <property type="match status" value="1"/>
</dbReference>
<dbReference type="HOGENOM" id="CLU_000445_134_6_9"/>
<accession>A0A089LB45</accession>
<sequence length="530" mass="59234">MPTPKRAEHKPKRKLSLTLLLMALVTMVFLLTTTILLVGSYQSKKKSLMATTLNLNYSNADRMSKTVDSLFRSMRSSLLYGAEKISAMDSAEPEAIDEYLELMRNSSNYFNSIIRVDAGGKVLNNSPAALGMVGKQIMSPPVLEALRLKNAYLSPSYTSSTTGRILFFMSEPLYNKDKQYLGQLGGTVYLQDYNILNMIFGNNTVDESGSYYYIVSSEGHLLFHPDKARMNEDVSDNEVVQRMMQGQSGEMMGRNTKGVLMLAGYSAVPANGWGVVVVSPVKVIKDQLLAHLRKIVSYTVIPFVILLLCVFVLAHRLAKPFVVLADLVNRIGKENVELPDLKPHWNREVDLLTKAVVIAWTDIQKQTNQLTQEAMTDLLTGLTNRRSLDLSMSQWIAARVPFSVIVLDVDKFKFVNDTYGHLAGDEVLRQVAEVLTANIRPGDVCARYGGEEFVLLLPRTRPEDAYNVAERIRQTLEKSKVPLPMQVTSSQGIAHYPTNGRTREELLGKADEALYTAKHTGRNRTVIARE</sequence>
<dbReference type="OrthoDB" id="9759607at2"/>
<dbReference type="GO" id="GO:1902201">
    <property type="term" value="P:negative regulation of bacterial-type flagellum-dependent cell motility"/>
    <property type="evidence" value="ECO:0007669"/>
    <property type="project" value="TreeGrafter"/>
</dbReference>
<evidence type="ECO:0000256" key="6">
    <source>
        <dbReference type="SAM" id="Phobius"/>
    </source>
</evidence>
<feature type="transmembrane region" description="Helical" evidence="6">
    <location>
        <begin position="295"/>
        <end position="314"/>
    </location>
</feature>
<dbReference type="CDD" id="cd18773">
    <property type="entry name" value="PDC1_HK_sensor"/>
    <property type="match status" value="1"/>
</dbReference>
<dbReference type="GO" id="GO:0052621">
    <property type="term" value="F:diguanylate cyclase activity"/>
    <property type="evidence" value="ECO:0007669"/>
    <property type="project" value="TreeGrafter"/>
</dbReference>
<dbReference type="CDD" id="cd12912">
    <property type="entry name" value="PDC2_MCP_like"/>
    <property type="match status" value="1"/>
</dbReference>
<feature type="domain" description="GGDEF" evidence="7">
    <location>
        <begin position="400"/>
        <end position="530"/>
    </location>
</feature>
<dbReference type="PROSITE" id="PS50887">
    <property type="entry name" value="GGDEF"/>
    <property type="match status" value="1"/>
</dbReference>
<evidence type="ECO:0000256" key="2">
    <source>
        <dbReference type="ARBA" id="ARBA00022475"/>
    </source>
</evidence>
<dbReference type="InterPro" id="IPR029151">
    <property type="entry name" value="Sensor-like_sf"/>
</dbReference>
<dbReference type="Gene3D" id="3.30.70.270">
    <property type="match status" value="1"/>
</dbReference>
<dbReference type="Pfam" id="PF00990">
    <property type="entry name" value="GGDEF"/>
    <property type="match status" value="1"/>
</dbReference>
<keyword evidence="9" id="KW-1185">Reference proteome</keyword>
<dbReference type="Gene3D" id="3.30.450.20">
    <property type="entry name" value="PAS domain"/>
    <property type="match status" value="1"/>
</dbReference>
<evidence type="ECO:0000313" key="8">
    <source>
        <dbReference type="EMBL" id="AIQ58032.1"/>
    </source>
</evidence>
<dbReference type="InterPro" id="IPR033479">
    <property type="entry name" value="dCache_1"/>
</dbReference>
<dbReference type="RefSeq" id="WP_042212568.1">
    <property type="nucleotide sequence ID" value="NZ_CP009285.1"/>
</dbReference>
<dbReference type="NCBIfam" id="TIGR00254">
    <property type="entry name" value="GGDEF"/>
    <property type="match status" value="1"/>
</dbReference>
<keyword evidence="5 6" id="KW-0472">Membrane</keyword>
<comment type="subcellular location">
    <subcellularLocation>
        <location evidence="1">Cell membrane</location>
        <topology evidence="1">Multi-pass membrane protein</topology>
    </subcellularLocation>
</comment>
<dbReference type="SMART" id="SM00267">
    <property type="entry name" value="GGDEF"/>
    <property type="match status" value="1"/>
</dbReference>
<evidence type="ECO:0000259" key="7">
    <source>
        <dbReference type="PROSITE" id="PS50887"/>
    </source>
</evidence>
<dbReference type="FunFam" id="3.30.70.270:FF:000001">
    <property type="entry name" value="Diguanylate cyclase domain protein"/>
    <property type="match status" value="1"/>
</dbReference>
<organism evidence="8 9">
    <name type="scientific">Paenibacillus borealis</name>
    <dbReference type="NCBI Taxonomy" id="160799"/>
    <lineage>
        <taxon>Bacteria</taxon>
        <taxon>Bacillati</taxon>
        <taxon>Bacillota</taxon>
        <taxon>Bacilli</taxon>
        <taxon>Bacillales</taxon>
        <taxon>Paenibacillaceae</taxon>
        <taxon>Paenibacillus</taxon>
    </lineage>
</organism>
<name>A0A089LB45_PAEBO</name>
<dbReference type="KEGG" id="pbd:PBOR_14660"/>
<dbReference type="SUPFAM" id="SSF103190">
    <property type="entry name" value="Sensory domain-like"/>
    <property type="match status" value="1"/>
</dbReference>
<feature type="transmembrane region" description="Helical" evidence="6">
    <location>
        <begin position="20"/>
        <end position="39"/>
    </location>
</feature>
<dbReference type="GO" id="GO:0043709">
    <property type="term" value="P:cell adhesion involved in single-species biofilm formation"/>
    <property type="evidence" value="ECO:0007669"/>
    <property type="project" value="TreeGrafter"/>
</dbReference>